<evidence type="ECO:0000313" key="2">
    <source>
        <dbReference type="Proteomes" id="UP001160148"/>
    </source>
</evidence>
<dbReference type="EMBL" id="CARXXK010001414">
    <property type="protein sequence ID" value="CAI6376035.1"/>
    <property type="molecule type" value="Genomic_DNA"/>
</dbReference>
<evidence type="ECO:0008006" key="3">
    <source>
        <dbReference type="Google" id="ProtNLM"/>
    </source>
</evidence>
<protein>
    <recommendedName>
        <fullName evidence="3">Transposase</fullName>
    </recommendedName>
</protein>
<accession>A0AAV0Y575</accession>
<dbReference type="AlphaFoldDB" id="A0AAV0Y575"/>
<comment type="caution">
    <text evidence="1">The sequence shown here is derived from an EMBL/GenBank/DDBJ whole genome shotgun (WGS) entry which is preliminary data.</text>
</comment>
<reference evidence="1 2" key="1">
    <citation type="submission" date="2023-01" db="EMBL/GenBank/DDBJ databases">
        <authorList>
            <person name="Whitehead M."/>
        </authorList>
    </citation>
    <scope>NUCLEOTIDE SEQUENCE [LARGE SCALE GENOMIC DNA]</scope>
</reference>
<sequence length="115" mass="13405">MNSLFQLFQRSVEAAIVLRMVLALPHLPAESQINCNFTMLDGFQIIVDYVNQQPVIRERLQGFLFGYIHDFWFRQITAENISFFGSEVRTKNYVESFHATLKTSGVAWVLKRCKQ</sequence>
<name>A0AAV0Y575_9HEMI</name>
<keyword evidence="2" id="KW-1185">Reference proteome</keyword>
<dbReference type="Proteomes" id="UP001160148">
    <property type="component" value="Unassembled WGS sequence"/>
</dbReference>
<organism evidence="1 2">
    <name type="scientific">Macrosiphum euphorbiae</name>
    <name type="common">potato aphid</name>
    <dbReference type="NCBI Taxonomy" id="13131"/>
    <lineage>
        <taxon>Eukaryota</taxon>
        <taxon>Metazoa</taxon>
        <taxon>Ecdysozoa</taxon>
        <taxon>Arthropoda</taxon>
        <taxon>Hexapoda</taxon>
        <taxon>Insecta</taxon>
        <taxon>Pterygota</taxon>
        <taxon>Neoptera</taxon>
        <taxon>Paraneoptera</taxon>
        <taxon>Hemiptera</taxon>
        <taxon>Sternorrhyncha</taxon>
        <taxon>Aphidomorpha</taxon>
        <taxon>Aphidoidea</taxon>
        <taxon>Aphididae</taxon>
        <taxon>Macrosiphini</taxon>
        <taxon>Macrosiphum</taxon>
    </lineage>
</organism>
<proteinExistence type="predicted"/>
<evidence type="ECO:0000313" key="1">
    <source>
        <dbReference type="EMBL" id="CAI6376035.1"/>
    </source>
</evidence>
<gene>
    <name evidence="1" type="ORF">MEUPH1_LOCUS29459</name>
</gene>